<protein>
    <submittedName>
        <fullName evidence="2">HEL127Cp</fullName>
    </submittedName>
</protein>
<dbReference type="RefSeq" id="XP_017988149.1">
    <property type="nucleotide sequence ID" value="XM_018132570.1"/>
</dbReference>
<name>A0A109V011_9SACH</name>
<organism evidence="2 3">
    <name type="scientific">Eremothecium sinecaudum</name>
    <dbReference type="NCBI Taxonomy" id="45286"/>
    <lineage>
        <taxon>Eukaryota</taxon>
        <taxon>Fungi</taxon>
        <taxon>Dikarya</taxon>
        <taxon>Ascomycota</taxon>
        <taxon>Saccharomycotina</taxon>
        <taxon>Saccharomycetes</taxon>
        <taxon>Saccharomycetales</taxon>
        <taxon>Saccharomycetaceae</taxon>
        <taxon>Eremothecium</taxon>
    </lineage>
</organism>
<dbReference type="GeneID" id="28724429"/>
<keyword evidence="3" id="KW-1185">Reference proteome</keyword>
<reference evidence="2 3" key="1">
    <citation type="submission" date="2016-01" db="EMBL/GenBank/DDBJ databases">
        <title>Genome sequence of the yeast Holleya sinecauda.</title>
        <authorList>
            <person name="Dietrich F.S."/>
        </authorList>
    </citation>
    <scope>NUCLEOTIDE SEQUENCE [LARGE SCALE GENOMIC DNA]</scope>
    <source>
        <strain evidence="2 3">ATCC 58844</strain>
    </source>
</reference>
<evidence type="ECO:0000313" key="3">
    <source>
        <dbReference type="Proteomes" id="UP000243052"/>
    </source>
</evidence>
<gene>
    <name evidence="2" type="ORF">AW171_hschr53086</name>
</gene>
<feature type="region of interest" description="Disordered" evidence="1">
    <location>
        <begin position="155"/>
        <end position="184"/>
    </location>
</feature>
<evidence type="ECO:0000256" key="1">
    <source>
        <dbReference type="SAM" id="MobiDB-lite"/>
    </source>
</evidence>
<feature type="compositionally biased region" description="Polar residues" evidence="1">
    <location>
        <begin position="164"/>
        <end position="178"/>
    </location>
</feature>
<dbReference type="EMBL" id="CP014245">
    <property type="protein sequence ID" value="AMD21153.1"/>
    <property type="molecule type" value="Genomic_DNA"/>
</dbReference>
<dbReference type="Proteomes" id="UP000243052">
    <property type="component" value="Chromosome v"/>
</dbReference>
<accession>A0A109V011</accession>
<dbReference type="OrthoDB" id="4035871at2759"/>
<evidence type="ECO:0000313" key="2">
    <source>
        <dbReference type="EMBL" id="AMD21153.1"/>
    </source>
</evidence>
<proteinExistence type="predicted"/>
<sequence>MIGELGHHKWHFRQLLSQLAARQMRIHTSSVLMSSSSSSSSSMKLKVLELKKAIQTLDKEGLGLNITPENFAGVNALFKMANIPEDLGFQKKLATLRSAIQEGKISDSIISRVIKSDSNDSNAALNADSNVNSLTREIAEWTEDLKPLDALIQDSSTKRKRQQVDTNMNNSDRINLHNNTKKTNHLSNPIERISKERAKLYDWNSQNRELDVMTKVDSTSSILSFTNPIKHLRDNYELLKHRKGILKRSAKTTTGKKLLLYDYKINSKKVVEVNAHSVLQVSFKDLFTIINGSNASPEHMLDVISKCENEGWELVGDVYNEPHKLVFQLPVRK</sequence>
<dbReference type="AlphaFoldDB" id="A0A109V011"/>